<accession>A0A3M3JMW0</accession>
<organism evidence="1 2">
    <name type="scientific">Pseudomonas syringae pv. coriandricola</name>
    <dbReference type="NCBI Taxonomy" id="264453"/>
    <lineage>
        <taxon>Bacteria</taxon>
        <taxon>Pseudomonadati</taxon>
        <taxon>Pseudomonadota</taxon>
        <taxon>Gammaproteobacteria</taxon>
        <taxon>Pseudomonadales</taxon>
        <taxon>Pseudomonadaceae</taxon>
        <taxon>Pseudomonas</taxon>
    </lineage>
</organism>
<dbReference type="AlphaFoldDB" id="A0A3M3JMW0"/>
<dbReference type="RefSeq" id="WP_122235018.1">
    <property type="nucleotide sequence ID" value="NZ_RBOV01000155.1"/>
</dbReference>
<evidence type="ECO:0000313" key="1">
    <source>
        <dbReference type="EMBL" id="RMN12108.1"/>
    </source>
</evidence>
<sequence length="119" mass="13641">MTGIKLNFEAFEPIFEFAPDVLADVAECKSAYASAYMDYLKAKPFGEIHVQSKWVAANTLKSESIAAFFDNQYLYVVRTRDADSKVFRFYAPTQLRFVDAVAIVEKHQQMSTLDTHDHY</sequence>
<comment type="caution">
    <text evidence="1">The sequence shown here is derived from an EMBL/GenBank/DDBJ whole genome shotgun (WGS) entry which is preliminary data.</text>
</comment>
<evidence type="ECO:0000313" key="2">
    <source>
        <dbReference type="Proteomes" id="UP000271468"/>
    </source>
</evidence>
<dbReference type="EMBL" id="RBOV01000155">
    <property type="protein sequence ID" value="RMN12108.1"/>
    <property type="molecule type" value="Genomic_DNA"/>
</dbReference>
<name>A0A3M3JMW0_9PSED</name>
<dbReference type="Proteomes" id="UP000271468">
    <property type="component" value="Unassembled WGS sequence"/>
</dbReference>
<protein>
    <submittedName>
        <fullName evidence="1">Uncharacterized protein</fullName>
    </submittedName>
</protein>
<reference evidence="1 2" key="1">
    <citation type="submission" date="2018-08" db="EMBL/GenBank/DDBJ databases">
        <title>Recombination of ecologically and evolutionarily significant loci maintains genetic cohesion in the Pseudomonas syringae species complex.</title>
        <authorList>
            <person name="Dillon M."/>
            <person name="Thakur S."/>
            <person name="Almeida R.N.D."/>
            <person name="Weir B.S."/>
            <person name="Guttman D.S."/>
        </authorList>
    </citation>
    <scope>NUCLEOTIDE SEQUENCE [LARGE SCALE GENOMIC DNA]</scope>
    <source>
        <strain evidence="1 2">ICMP 12341</strain>
    </source>
</reference>
<proteinExistence type="predicted"/>
<gene>
    <name evidence="1" type="ORF">ALQ65_200089</name>
</gene>